<dbReference type="Pfam" id="PF01850">
    <property type="entry name" value="PIN"/>
    <property type="match status" value="1"/>
</dbReference>
<evidence type="ECO:0000256" key="4">
    <source>
        <dbReference type="ARBA" id="ARBA00022723"/>
    </source>
</evidence>
<evidence type="ECO:0000256" key="1">
    <source>
        <dbReference type="ARBA" id="ARBA00001946"/>
    </source>
</evidence>
<feature type="domain" description="PIN" evidence="8">
    <location>
        <begin position="6"/>
        <end position="121"/>
    </location>
</feature>
<protein>
    <submittedName>
        <fullName evidence="9">Type II toxin-antitoxin system VapC family toxin</fullName>
    </submittedName>
</protein>
<dbReference type="Gene3D" id="3.40.50.1010">
    <property type="entry name" value="5'-nuclease"/>
    <property type="match status" value="1"/>
</dbReference>
<dbReference type="InterPro" id="IPR050556">
    <property type="entry name" value="Type_II_TA_system_RNase"/>
</dbReference>
<sequence length="131" mass="15168">MENQIIMVDTSILIDYFRKKDKSKTKLFILSQRFENLCISSITEFEIYTGAKSDQLSFWKMMLSNFIVFPFDSDAALIAVEIQNKLKKLRKAIDKADLFIASTAVAHNLTFDTLNQKHFKNIEDLKLFSMG</sequence>
<dbReference type="PANTHER" id="PTHR33653:SF1">
    <property type="entry name" value="RIBONUCLEASE VAPC2"/>
    <property type="match status" value="1"/>
</dbReference>
<dbReference type="CDD" id="cd09881">
    <property type="entry name" value="PIN_VapC4-5_FitB-like"/>
    <property type="match status" value="1"/>
</dbReference>
<organism evidence="9 10">
    <name type="scientific">Pedobacter punctiformis</name>
    <dbReference type="NCBI Taxonomy" id="3004097"/>
    <lineage>
        <taxon>Bacteria</taxon>
        <taxon>Pseudomonadati</taxon>
        <taxon>Bacteroidota</taxon>
        <taxon>Sphingobacteriia</taxon>
        <taxon>Sphingobacteriales</taxon>
        <taxon>Sphingobacteriaceae</taxon>
        <taxon>Pedobacter</taxon>
    </lineage>
</organism>
<dbReference type="EMBL" id="JAPWGM010000003">
    <property type="protein sequence ID" value="MCZ4244469.1"/>
    <property type="molecule type" value="Genomic_DNA"/>
</dbReference>
<evidence type="ECO:0000256" key="6">
    <source>
        <dbReference type="ARBA" id="ARBA00022842"/>
    </source>
</evidence>
<keyword evidence="4" id="KW-0479">Metal-binding</keyword>
<dbReference type="PANTHER" id="PTHR33653">
    <property type="entry name" value="RIBONUCLEASE VAPC2"/>
    <property type="match status" value="1"/>
</dbReference>
<evidence type="ECO:0000256" key="5">
    <source>
        <dbReference type="ARBA" id="ARBA00022801"/>
    </source>
</evidence>
<dbReference type="Proteomes" id="UP001144347">
    <property type="component" value="Unassembled WGS sequence"/>
</dbReference>
<comment type="caution">
    <text evidence="9">The sequence shown here is derived from an EMBL/GenBank/DDBJ whole genome shotgun (WGS) entry which is preliminary data.</text>
</comment>
<gene>
    <name evidence="9" type="ORF">O0955_10685</name>
</gene>
<dbReference type="RefSeq" id="WP_269427537.1">
    <property type="nucleotide sequence ID" value="NZ_JAPWGM010000003.1"/>
</dbReference>
<evidence type="ECO:0000256" key="7">
    <source>
        <dbReference type="ARBA" id="ARBA00038093"/>
    </source>
</evidence>
<evidence type="ECO:0000313" key="10">
    <source>
        <dbReference type="Proteomes" id="UP001144347"/>
    </source>
</evidence>
<evidence type="ECO:0000259" key="8">
    <source>
        <dbReference type="Pfam" id="PF01850"/>
    </source>
</evidence>
<keyword evidence="6" id="KW-0460">Magnesium</keyword>
<accession>A0ABT4LCE6</accession>
<reference evidence="9" key="1">
    <citation type="submission" date="2022-12" db="EMBL/GenBank/DDBJ databases">
        <title>Genome sequence of HCMS5-2.</title>
        <authorList>
            <person name="Woo H."/>
        </authorList>
    </citation>
    <scope>NUCLEOTIDE SEQUENCE</scope>
    <source>
        <strain evidence="9">HCMS5-2</strain>
    </source>
</reference>
<comment type="similarity">
    <text evidence="7">Belongs to the PINc/VapC protein family.</text>
</comment>
<keyword evidence="2" id="KW-1277">Toxin-antitoxin system</keyword>
<evidence type="ECO:0000256" key="3">
    <source>
        <dbReference type="ARBA" id="ARBA00022722"/>
    </source>
</evidence>
<evidence type="ECO:0000313" key="9">
    <source>
        <dbReference type="EMBL" id="MCZ4244469.1"/>
    </source>
</evidence>
<evidence type="ECO:0000256" key="2">
    <source>
        <dbReference type="ARBA" id="ARBA00022649"/>
    </source>
</evidence>
<dbReference type="SUPFAM" id="SSF88723">
    <property type="entry name" value="PIN domain-like"/>
    <property type="match status" value="1"/>
</dbReference>
<proteinExistence type="inferred from homology"/>
<keyword evidence="5" id="KW-0378">Hydrolase</keyword>
<comment type="cofactor">
    <cofactor evidence="1">
        <name>Mg(2+)</name>
        <dbReference type="ChEBI" id="CHEBI:18420"/>
    </cofactor>
</comment>
<name>A0ABT4LCE6_9SPHI</name>
<dbReference type="InterPro" id="IPR002716">
    <property type="entry name" value="PIN_dom"/>
</dbReference>
<dbReference type="InterPro" id="IPR029060">
    <property type="entry name" value="PIN-like_dom_sf"/>
</dbReference>
<keyword evidence="3" id="KW-0540">Nuclease</keyword>
<keyword evidence="10" id="KW-1185">Reference proteome</keyword>